<evidence type="ECO:0000256" key="3">
    <source>
        <dbReference type="RuleBase" id="RU003919"/>
    </source>
</evidence>
<comment type="similarity">
    <text evidence="3">Belongs to the universal ribosomal protein uS15 family.</text>
</comment>
<dbReference type="Gene3D" id="6.10.250.3130">
    <property type="match status" value="1"/>
</dbReference>
<accession>A0A2M7B5M0</accession>
<evidence type="ECO:0000256" key="2">
    <source>
        <dbReference type="ARBA" id="ARBA00023274"/>
    </source>
</evidence>
<evidence type="ECO:0000313" key="4">
    <source>
        <dbReference type="EMBL" id="PIU98319.1"/>
    </source>
</evidence>
<dbReference type="AlphaFoldDB" id="A0A2M7B5M0"/>
<dbReference type="GO" id="GO:0005840">
    <property type="term" value="C:ribosome"/>
    <property type="evidence" value="ECO:0007669"/>
    <property type="project" value="UniProtKB-KW"/>
</dbReference>
<evidence type="ECO:0000313" key="5">
    <source>
        <dbReference type="Proteomes" id="UP000228949"/>
    </source>
</evidence>
<organism evidence="4 5">
    <name type="scientific">Candidatus Wolfebacteria bacterium CG03_land_8_20_14_0_80_40_12</name>
    <dbReference type="NCBI Taxonomy" id="1975069"/>
    <lineage>
        <taxon>Bacteria</taxon>
        <taxon>Candidatus Wolfeibacteriota</taxon>
    </lineage>
</organism>
<name>A0A2M7B5M0_9BACT</name>
<proteinExistence type="inferred from homology"/>
<dbReference type="InterPro" id="IPR000589">
    <property type="entry name" value="Ribosomal_uS15"/>
</dbReference>
<dbReference type="Proteomes" id="UP000228949">
    <property type="component" value="Unassembled WGS sequence"/>
</dbReference>
<dbReference type="EMBL" id="PEVJ01000050">
    <property type="protein sequence ID" value="PIU98319.1"/>
    <property type="molecule type" value="Genomic_DNA"/>
</dbReference>
<dbReference type="Pfam" id="PF00312">
    <property type="entry name" value="Ribosomal_S15"/>
    <property type="match status" value="1"/>
</dbReference>
<feature type="non-terminal residue" evidence="4">
    <location>
        <position position="1"/>
    </location>
</feature>
<comment type="caution">
    <text evidence="4">The sequence shown here is derived from an EMBL/GenBank/DDBJ whole genome shotgun (WGS) entry which is preliminary data.</text>
</comment>
<dbReference type="GO" id="GO:0003735">
    <property type="term" value="F:structural constituent of ribosome"/>
    <property type="evidence" value="ECO:0007669"/>
    <property type="project" value="InterPro"/>
</dbReference>
<dbReference type="GO" id="GO:1990904">
    <property type="term" value="C:ribonucleoprotein complex"/>
    <property type="evidence" value="ECO:0007669"/>
    <property type="project" value="UniProtKB-KW"/>
</dbReference>
<dbReference type="SUPFAM" id="SSF47060">
    <property type="entry name" value="S15/NS1 RNA-binding domain"/>
    <property type="match status" value="1"/>
</dbReference>
<sequence length="42" mass="4902">HSRRGLLKMVGKRKKFLDYLSKENPKSYSALVRKLGLKKQKA</sequence>
<keyword evidence="2 3" id="KW-0687">Ribonucleoprotein</keyword>
<reference evidence="5" key="1">
    <citation type="submission" date="2017-09" db="EMBL/GenBank/DDBJ databases">
        <title>Depth-based differentiation of microbial function through sediment-hosted aquifers and enrichment of novel symbionts in the deep terrestrial subsurface.</title>
        <authorList>
            <person name="Probst A.J."/>
            <person name="Ladd B."/>
            <person name="Jarett J.K."/>
            <person name="Geller-Mcgrath D.E."/>
            <person name="Sieber C.M.K."/>
            <person name="Emerson J.B."/>
            <person name="Anantharaman K."/>
            <person name="Thomas B.C."/>
            <person name="Malmstrom R."/>
            <person name="Stieglmeier M."/>
            <person name="Klingl A."/>
            <person name="Woyke T."/>
            <person name="Ryan C.M."/>
            <person name="Banfield J.F."/>
        </authorList>
    </citation>
    <scope>NUCLEOTIDE SEQUENCE [LARGE SCALE GENOMIC DNA]</scope>
</reference>
<dbReference type="InterPro" id="IPR009068">
    <property type="entry name" value="uS15_NS1_RNA-bd_sf"/>
</dbReference>
<protein>
    <submittedName>
        <fullName evidence="4">30S ribosomal protein S15</fullName>
    </submittedName>
</protein>
<gene>
    <name evidence="4" type="ORF">COS61_02120</name>
</gene>
<keyword evidence="1 3" id="KW-0689">Ribosomal protein</keyword>
<dbReference type="GO" id="GO:0006412">
    <property type="term" value="P:translation"/>
    <property type="evidence" value="ECO:0007669"/>
    <property type="project" value="InterPro"/>
</dbReference>
<evidence type="ECO:0000256" key="1">
    <source>
        <dbReference type="ARBA" id="ARBA00022980"/>
    </source>
</evidence>